<sequence>RDASFNSYSKQQEPTCLPDTRIDLLNEICNWADGQDEQCIFWLNGLAGTGKSTIARSVARKYHEQERLGASFFFSRGGGDVSHAGRFVTSIAVQLANSVPTLQQHICATITERSDIASQSLHDQWRQLVLRPLSKQDGNGCQSSYVLVVDALDWCDDNIRIIVQLLAKLYR</sequence>
<name>A0A6A6DCW9_9PEZI</name>
<dbReference type="SUPFAM" id="SSF52540">
    <property type="entry name" value="P-loop containing nucleoside triphosphate hydrolases"/>
    <property type="match status" value="1"/>
</dbReference>
<dbReference type="EMBL" id="ML994731">
    <property type="protein sequence ID" value="KAF2175486.1"/>
    <property type="molecule type" value="Genomic_DNA"/>
</dbReference>
<proteinExistence type="predicted"/>
<gene>
    <name evidence="3" type="ORF">K469DRAFT_610575</name>
</gene>
<dbReference type="PANTHER" id="PTHR10039:SF14">
    <property type="entry name" value="NACHT DOMAIN-CONTAINING PROTEIN"/>
    <property type="match status" value="1"/>
</dbReference>
<dbReference type="OrthoDB" id="674604at2759"/>
<keyword evidence="4" id="KW-1185">Reference proteome</keyword>
<accession>A0A6A6DCW9</accession>
<evidence type="ECO:0000313" key="3">
    <source>
        <dbReference type="EMBL" id="KAF2175486.1"/>
    </source>
</evidence>
<feature type="domain" description="Nephrocystin 3-like N-terminal" evidence="2">
    <location>
        <begin position="27"/>
        <end position="169"/>
    </location>
</feature>
<keyword evidence="1" id="KW-0677">Repeat</keyword>
<dbReference type="Proteomes" id="UP000800200">
    <property type="component" value="Unassembled WGS sequence"/>
</dbReference>
<protein>
    <recommendedName>
        <fullName evidence="2">Nephrocystin 3-like N-terminal domain-containing protein</fullName>
    </recommendedName>
</protein>
<organism evidence="3 4">
    <name type="scientific">Zopfia rhizophila CBS 207.26</name>
    <dbReference type="NCBI Taxonomy" id="1314779"/>
    <lineage>
        <taxon>Eukaryota</taxon>
        <taxon>Fungi</taxon>
        <taxon>Dikarya</taxon>
        <taxon>Ascomycota</taxon>
        <taxon>Pezizomycotina</taxon>
        <taxon>Dothideomycetes</taxon>
        <taxon>Dothideomycetes incertae sedis</taxon>
        <taxon>Zopfiaceae</taxon>
        <taxon>Zopfia</taxon>
    </lineage>
</organism>
<feature type="non-terminal residue" evidence="3">
    <location>
        <position position="1"/>
    </location>
</feature>
<dbReference type="Pfam" id="PF24883">
    <property type="entry name" value="NPHP3_N"/>
    <property type="match status" value="1"/>
</dbReference>
<evidence type="ECO:0000313" key="4">
    <source>
        <dbReference type="Proteomes" id="UP000800200"/>
    </source>
</evidence>
<evidence type="ECO:0000259" key="2">
    <source>
        <dbReference type="Pfam" id="PF24883"/>
    </source>
</evidence>
<dbReference type="InterPro" id="IPR027417">
    <property type="entry name" value="P-loop_NTPase"/>
</dbReference>
<dbReference type="AlphaFoldDB" id="A0A6A6DCW9"/>
<dbReference type="PANTHER" id="PTHR10039">
    <property type="entry name" value="AMELOGENIN"/>
    <property type="match status" value="1"/>
</dbReference>
<reference evidence="3" key="1">
    <citation type="journal article" date="2020" name="Stud. Mycol.">
        <title>101 Dothideomycetes genomes: a test case for predicting lifestyles and emergence of pathogens.</title>
        <authorList>
            <person name="Haridas S."/>
            <person name="Albert R."/>
            <person name="Binder M."/>
            <person name="Bloem J."/>
            <person name="Labutti K."/>
            <person name="Salamov A."/>
            <person name="Andreopoulos B."/>
            <person name="Baker S."/>
            <person name="Barry K."/>
            <person name="Bills G."/>
            <person name="Bluhm B."/>
            <person name="Cannon C."/>
            <person name="Castanera R."/>
            <person name="Culley D."/>
            <person name="Daum C."/>
            <person name="Ezra D."/>
            <person name="Gonzalez J."/>
            <person name="Henrissat B."/>
            <person name="Kuo A."/>
            <person name="Liang C."/>
            <person name="Lipzen A."/>
            <person name="Lutzoni F."/>
            <person name="Magnuson J."/>
            <person name="Mondo S."/>
            <person name="Nolan M."/>
            <person name="Ohm R."/>
            <person name="Pangilinan J."/>
            <person name="Park H.-J."/>
            <person name="Ramirez L."/>
            <person name="Alfaro M."/>
            <person name="Sun H."/>
            <person name="Tritt A."/>
            <person name="Yoshinaga Y."/>
            <person name="Zwiers L.-H."/>
            <person name="Turgeon B."/>
            <person name="Goodwin S."/>
            <person name="Spatafora J."/>
            <person name="Crous P."/>
            <person name="Grigoriev I."/>
        </authorList>
    </citation>
    <scope>NUCLEOTIDE SEQUENCE</scope>
    <source>
        <strain evidence="3">CBS 207.26</strain>
    </source>
</reference>
<dbReference type="Gene3D" id="3.40.50.300">
    <property type="entry name" value="P-loop containing nucleotide triphosphate hydrolases"/>
    <property type="match status" value="1"/>
</dbReference>
<dbReference type="InterPro" id="IPR056884">
    <property type="entry name" value="NPHP3-like_N"/>
</dbReference>
<evidence type="ECO:0000256" key="1">
    <source>
        <dbReference type="ARBA" id="ARBA00022737"/>
    </source>
</evidence>